<evidence type="ECO:0000256" key="1">
    <source>
        <dbReference type="ARBA" id="ARBA00004370"/>
    </source>
</evidence>
<keyword evidence="2 8" id="KW-0812">Transmembrane</keyword>
<organism evidence="10 11">
    <name type="scientific">Mytilus coruscus</name>
    <name type="common">Sea mussel</name>
    <dbReference type="NCBI Taxonomy" id="42192"/>
    <lineage>
        <taxon>Eukaryota</taxon>
        <taxon>Metazoa</taxon>
        <taxon>Spiralia</taxon>
        <taxon>Lophotrochozoa</taxon>
        <taxon>Mollusca</taxon>
        <taxon>Bivalvia</taxon>
        <taxon>Autobranchia</taxon>
        <taxon>Pteriomorphia</taxon>
        <taxon>Mytilida</taxon>
        <taxon>Mytiloidea</taxon>
        <taxon>Mytilidae</taxon>
        <taxon>Mytilinae</taxon>
        <taxon>Mytilus</taxon>
    </lineage>
</organism>
<dbReference type="EMBL" id="CACVKT020005969">
    <property type="protein sequence ID" value="CAC5398930.1"/>
    <property type="molecule type" value="Genomic_DNA"/>
</dbReference>
<dbReference type="InterPro" id="IPR002126">
    <property type="entry name" value="Cadherin-like_dom"/>
</dbReference>
<dbReference type="InterPro" id="IPR020894">
    <property type="entry name" value="Cadherin_CS"/>
</dbReference>
<feature type="domain" description="Cadherin" evidence="9">
    <location>
        <begin position="709"/>
        <end position="792"/>
    </location>
</feature>
<evidence type="ECO:0000256" key="7">
    <source>
        <dbReference type="PROSITE-ProRule" id="PRU00043"/>
    </source>
</evidence>
<dbReference type="PANTHER" id="PTHR24026">
    <property type="entry name" value="FAT ATYPICAL CADHERIN-RELATED"/>
    <property type="match status" value="1"/>
</dbReference>
<dbReference type="PANTHER" id="PTHR24026:SF126">
    <property type="entry name" value="PROTOCADHERIN FAT 4"/>
    <property type="match status" value="1"/>
</dbReference>
<keyword evidence="3" id="KW-0677">Repeat</keyword>
<evidence type="ECO:0000256" key="5">
    <source>
        <dbReference type="ARBA" id="ARBA00022989"/>
    </source>
</evidence>
<comment type="subcellular location">
    <subcellularLocation>
        <location evidence="1">Membrane</location>
    </subcellularLocation>
</comment>
<evidence type="ECO:0000259" key="9">
    <source>
        <dbReference type="PROSITE" id="PS50268"/>
    </source>
</evidence>
<keyword evidence="4 7" id="KW-0106">Calcium</keyword>
<name>A0A6J8CVH9_MYTCO</name>
<accession>A0A6J8CVH9</accession>
<feature type="domain" description="Cadherin" evidence="9">
    <location>
        <begin position="793"/>
        <end position="895"/>
    </location>
</feature>
<feature type="domain" description="Cadherin" evidence="9">
    <location>
        <begin position="896"/>
        <end position="998"/>
    </location>
</feature>
<dbReference type="Gene3D" id="2.60.40.60">
    <property type="entry name" value="Cadherins"/>
    <property type="match status" value="9"/>
</dbReference>
<evidence type="ECO:0000256" key="6">
    <source>
        <dbReference type="ARBA" id="ARBA00023136"/>
    </source>
</evidence>
<reference evidence="10 11" key="1">
    <citation type="submission" date="2020-06" db="EMBL/GenBank/DDBJ databases">
        <authorList>
            <person name="Li R."/>
            <person name="Bekaert M."/>
        </authorList>
    </citation>
    <scope>NUCLEOTIDE SEQUENCE [LARGE SCALE GENOMIC DNA]</scope>
    <source>
        <strain evidence="11">wild</strain>
    </source>
</reference>
<dbReference type="AlphaFoldDB" id="A0A6J8CVH9"/>
<keyword evidence="11" id="KW-1185">Reference proteome</keyword>
<evidence type="ECO:0000256" key="3">
    <source>
        <dbReference type="ARBA" id="ARBA00022737"/>
    </source>
</evidence>
<dbReference type="CDD" id="cd11304">
    <property type="entry name" value="Cadherin_repeat"/>
    <property type="match status" value="4"/>
</dbReference>
<dbReference type="SUPFAM" id="SSF49313">
    <property type="entry name" value="Cadherin-like"/>
    <property type="match status" value="6"/>
</dbReference>
<dbReference type="PROSITE" id="PS00232">
    <property type="entry name" value="CADHERIN_1"/>
    <property type="match status" value="1"/>
</dbReference>
<dbReference type="InterPro" id="IPR015919">
    <property type="entry name" value="Cadherin-like_sf"/>
</dbReference>
<dbReference type="Proteomes" id="UP000507470">
    <property type="component" value="Unassembled WGS sequence"/>
</dbReference>
<dbReference type="PROSITE" id="PS50268">
    <property type="entry name" value="CADHERIN_2"/>
    <property type="match status" value="4"/>
</dbReference>
<evidence type="ECO:0000256" key="4">
    <source>
        <dbReference type="ARBA" id="ARBA00022837"/>
    </source>
</evidence>
<evidence type="ECO:0000256" key="8">
    <source>
        <dbReference type="SAM" id="Phobius"/>
    </source>
</evidence>
<feature type="transmembrane region" description="Helical" evidence="8">
    <location>
        <begin position="1118"/>
        <end position="1140"/>
    </location>
</feature>
<dbReference type="PROSITE" id="PS51257">
    <property type="entry name" value="PROKAR_LIPOPROTEIN"/>
    <property type="match status" value="1"/>
</dbReference>
<keyword evidence="6 8" id="KW-0472">Membrane</keyword>
<proteinExistence type="predicted"/>
<dbReference type="GO" id="GO:0005886">
    <property type="term" value="C:plasma membrane"/>
    <property type="evidence" value="ECO:0007669"/>
    <property type="project" value="UniProtKB-SubCell"/>
</dbReference>
<keyword evidence="5 8" id="KW-1133">Transmembrane helix</keyword>
<dbReference type="SMART" id="SM00112">
    <property type="entry name" value="CA"/>
    <property type="match status" value="4"/>
</dbReference>
<dbReference type="GO" id="GO:0007156">
    <property type="term" value="P:homophilic cell adhesion via plasma membrane adhesion molecules"/>
    <property type="evidence" value="ECO:0007669"/>
    <property type="project" value="InterPro"/>
</dbReference>
<dbReference type="Pfam" id="PF00028">
    <property type="entry name" value="Cadherin"/>
    <property type="match status" value="1"/>
</dbReference>
<dbReference type="PRINTS" id="PR00205">
    <property type="entry name" value="CADHERIN"/>
</dbReference>
<evidence type="ECO:0000313" key="10">
    <source>
        <dbReference type="EMBL" id="CAC5398930.1"/>
    </source>
</evidence>
<sequence>MRLGSNFLYIYFKGWWMAPTVTSCTTDRDTGTQDLENADDNRDQETGVAILITRNGYKFPCCGFIRRWRFHADMNGNIDAQVWRLDAGSSYTLVGTNVLTANNPGNEENENIANGDRIRVYKDDYMGLHSTGTFIITHDTQNGGSRLKLSGVTSAMTSPPSYDWSPASNDNNYQYAIRATTTPSEIPTFSALPDVTRYNDEVLVGDIVFTVTATDDDLEDANELQITLNSGTTYFEYLNSTNEIRVVSVPPVGVYNLGLTVTDPCDRSSSSTQKITILNRLPVINNLPSTVSILEDTPDNTLIFTINATDTVTDPLTCDKAGGGGIPFSVSVIPSTTDNGVFMDPGVTLNYDNNPSYTLTVRCDDDDDTVDGVLTISIIPNQAPVINSLPDSVSFLEDVNNNTLLHTINITDFEGDSVSCTLNPISDIFDVSLIPPLNVEYGIFLTGGTTLDYDTTNSYSLSAKCEDQRRSDTETFTINLIRNTPPVINSLPYTESISEDLMTNTLIHTLNVTDVNTADIITCTLNSQNALFELSKISPALVEYGVFLKGGTVLNYDITPSYSLGIECGDHRRKVTDVLTVDLIRNEPPTIVNLPMSCDIPESIATESLLYTVSVTDPTNDSVTCTLVAASSIYFLQSGSTQFETDIFVRGNQGFVYDTQKQYTIDVECEDLRRSDSSYFYVYLLRNMPPSFTNLQAKTTVSAQAVVAGQVIYTITSVDPENDNVQYTMTSSSATPPFSINQNTGAISLSRSIKTELEIGYELYISVSDGRNTVTSRTLSVRIIDINHPPKFVNSIQTEVVLEGISIGSSIFQPSISDEDLLDVHTFLVSYSPPEGAVYFGVDTSSGLITSLVDIDYETIPYKTFLLTITGSDTLMVDTTNITLNIQNVNEPPKFTKKNYAFSATENSGGTVLQNPYYQFTEEDGDSVKFSVDCGTETGLLDIDSSTGFLSYSIDYDLDVIGSTAQLICKVHITDNEYIDTAYLNITILDDNDNAPVFQQNEYTFFVTSISSVGTAIGNVEATDNDIGVYGNIIYHLAQEDINNGLFSVSVDGFISSKQSLENIIPGTIFNLTVHAVDSGGNENTTLVYIVIPDKDVATNVYRDKIYYKTFFSFSPNMAWFVPLMMVLLITACVVLHTIYKGYCACSKTEK</sequence>
<dbReference type="GO" id="GO:0005509">
    <property type="term" value="F:calcium ion binding"/>
    <property type="evidence" value="ECO:0007669"/>
    <property type="project" value="UniProtKB-UniRule"/>
</dbReference>
<gene>
    <name evidence="10" type="ORF">MCOR_33248</name>
</gene>
<dbReference type="OrthoDB" id="6086648at2759"/>
<evidence type="ECO:0000256" key="2">
    <source>
        <dbReference type="ARBA" id="ARBA00022692"/>
    </source>
</evidence>
<feature type="domain" description="Cadherin" evidence="9">
    <location>
        <begin position="999"/>
        <end position="1118"/>
    </location>
</feature>
<protein>
    <recommendedName>
        <fullName evidence="9">Cadherin domain-containing protein</fullName>
    </recommendedName>
</protein>
<evidence type="ECO:0000313" key="11">
    <source>
        <dbReference type="Proteomes" id="UP000507470"/>
    </source>
</evidence>